<comment type="caution">
    <text evidence="3">The sequence shown here is derived from an EMBL/GenBank/DDBJ whole genome shotgun (WGS) entry which is preliminary data.</text>
</comment>
<dbReference type="RefSeq" id="WP_169394416.1">
    <property type="nucleotide sequence ID" value="NZ_JAAXKY010000007.1"/>
</dbReference>
<dbReference type="EMBL" id="JAAXKY010000007">
    <property type="protein sequence ID" value="NMH76342.1"/>
    <property type="molecule type" value="Genomic_DNA"/>
</dbReference>
<dbReference type="Proteomes" id="UP001296706">
    <property type="component" value="Unassembled WGS sequence"/>
</dbReference>
<reference evidence="3 4" key="1">
    <citation type="submission" date="2020-04" db="EMBL/GenBank/DDBJ databases">
        <authorList>
            <person name="Klaysubun C."/>
            <person name="Duangmal K."/>
            <person name="Lipun K."/>
        </authorList>
    </citation>
    <scope>NUCLEOTIDE SEQUENCE [LARGE SCALE GENOMIC DNA]</scope>
    <source>
        <strain evidence="3 4">JCM 11839</strain>
    </source>
</reference>
<name>A0ABX1R8J7_9PSEU</name>
<gene>
    <name evidence="3" type="ORF">HF577_04365</name>
</gene>
<evidence type="ECO:0000259" key="2">
    <source>
        <dbReference type="Pfam" id="PF25906"/>
    </source>
</evidence>
<organism evidence="3 4">
    <name type="scientific">Pseudonocardia xinjiangensis</name>
    <dbReference type="NCBI Taxonomy" id="75289"/>
    <lineage>
        <taxon>Bacteria</taxon>
        <taxon>Bacillati</taxon>
        <taxon>Actinomycetota</taxon>
        <taxon>Actinomycetes</taxon>
        <taxon>Pseudonocardiales</taxon>
        <taxon>Pseudonocardiaceae</taxon>
        <taxon>Pseudonocardia</taxon>
    </lineage>
</organism>
<dbReference type="InterPro" id="IPR025736">
    <property type="entry name" value="PucR_C-HTH_dom"/>
</dbReference>
<keyword evidence="4" id="KW-1185">Reference proteome</keyword>
<dbReference type="Gene3D" id="1.10.10.2840">
    <property type="entry name" value="PucR C-terminal helix-turn-helix domain"/>
    <property type="match status" value="1"/>
</dbReference>
<feature type="domain" description="PucR-like N-terminal" evidence="2">
    <location>
        <begin position="5"/>
        <end position="167"/>
    </location>
</feature>
<sequence length="419" mass="43917">MDRPWSRVPSWVGAALRPELAGTTDEIIAAVRAEVADYARPLTGRFGTRITEGVSVALGQFIDLLGRDEPLGDTRVYRALGQLEHREGRTLAALQSAYQVGTRTMWRRLGSSTTARQLPPEVIFSLAEALFGYIEQITAASVSGWADEEASRAGSLQARRHALVELLARHPPAAAAEVERVAAAAGWVLPARLAALVVEDAVAVAARLPAAIAADLDPVGLVIVTVGVVGTAGRTGQTVGPNGLRADPAPEGPGWLDRIRTGLGVRRAVLGPVVDPAQAHRSVARAQAAWPLHVAGLLHPGSDETLARADEHLLALLLAAEPQLAADIYERAVAPLRALPAGAAARGEETLRAWLDAHGDITATAAALHVHPQTVRYRLAGLRDAFGGALDDPAARLELAVALRMSTDACAGAEPSSEA</sequence>
<dbReference type="PANTHER" id="PTHR33744:SF1">
    <property type="entry name" value="DNA-BINDING TRANSCRIPTIONAL ACTIVATOR ADER"/>
    <property type="match status" value="1"/>
</dbReference>
<accession>A0ABX1R8J7</accession>
<feature type="domain" description="PucR C-terminal helix-turn-helix" evidence="1">
    <location>
        <begin position="349"/>
        <end position="404"/>
    </location>
</feature>
<dbReference type="Pfam" id="PF25906">
    <property type="entry name" value="PucR-like_N"/>
    <property type="match status" value="1"/>
</dbReference>
<evidence type="ECO:0000259" key="1">
    <source>
        <dbReference type="Pfam" id="PF13556"/>
    </source>
</evidence>
<evidence type="ECO:0000313" key="4">
    <source>
        <dbReference type="Proteomes" id="UP001296706"/>
    </source>
</evidence>
<dbReference type="PANTHER" id="PTHR33744">
    <property type="entry name" value="CARBOHYDRATE DIACID REGULATOR"/>
    <property type="match status" value="1"/>
</dbReference>
<dbReference type="InterPro" id="IPR058663">
    <property type="entry name" value="PucR-like_N"/>
</dbReference>
<proteinExistence type="predicted"/>
<protein>
    <submittedName>
        <fullName evidence="3">PucR family transcriptional regulator</fullName>
    </submittedName>
</protein>
<dbReference type="Pfam" id="PF13556">
    <property type="entry name" value="HTH_30"/>
    <property type="match status" value="1"/>
</dbReference>
<dbReference type="InterPro" id="IPR042070">
    <property type="entry name" value="PucR_C-HTH_sf"/>
</dbReference>
<dbReference type="InterPro" id="IPR051448">
    <property type="entry name" value="CdaR-like_regulators"/>
</dbReference>
<evidence type="ECO:0000313" key="3">
    <source>
        <dbReference type="EMBL" id="NMH76342.1"/>
    </source>
</evidence>